<proteinExistence type="predicted"/>
<evidence type="ECO:0000313" key="3">
    <source>
        <dbReference type="Proteomes" id="UP000249818"/>
    </source>
</evidence>
<keyword evidence="1" id="KW-0175">Coiled coil</keyword>
<dbReference type="AlphaFoldDB" id="A0A2X3KJL7"/>
<protein>
    <recommendedName>
        <fullName evidence="4">DUF5320 domain-containing protein</fullName>
    </recommendedName>
</protein>
<keyword evidence="3" id="KW-1185">Reference proteome</keyword>
<accession>A0A2X3KJL7</accession>
<dbReference type="EMBL" id="LS483254">
    <property type="protein sequence ID" value="SQD92841.1"/>
    <property type="molecule type" value="Genomic_DNA"/>
</dbReference>
<organism evidence="2 3">
    <name type="scientific">Candidatus Bipolaricaulis anaerobius</name>
    <dbReference type="NCBI Taxonomy" id="2026885"/>
    <lineage>
        <taxon>Bacteria</taxon>
        <taxon>Candidatus Bipolaricaulota</taxon>
        <taxon>Candidatus Bipolaricaulia</taxon>
        <taxon>Candidatus Bipolaricaulales</taxon>
        <taxon>Candidatus Bipolaricaulaceae</taxon>
        <taxon>Candidatus Bipolaricaulis</taxon>
    </lineage>
</organism>
<evidence type="ECO:0000256" key="1">
    <source>
        <dbReference type="SAM" id="Coils"/>
    </source>
</evidence>
<evidence type="ECO:0008006" key="4">
    <source>
        <dbReference type="Google" id="ProtNLM"/>
    </source>
</evidence>
<feature type="coiled-coil region" evidence="1">
    <location>
        <begin position="107"/>
        <end position="141"/>
    </location>
</feature>
<dbReference type="KEGG" id="bana:BARAN1_0817"/>
<name>A0A2X3KJL7_9BACT</name>
<sequence>MVVTRIPSCNEKQRNQQVRIIRILALDSCERMLTMFVEVISMRYRNMYYATGLPGWMRFGYSPGWGGMPPGAAYLAQTGQVPAFASWWAQGVPPAPPWGQGPGGMAAPSQEDEVAFLSSRAQALEAELAQIKTRLDELTAGSA</sequence>
<gene>
    <name evidence="2" type="ORF">BARAN1_0817</name>
</gene>
<evidence type="ECO:0000313" key="2">
    <source>
        <dbReference type="EMBL" id="SQD92841.1"/>
    </source>
</evidence>
<dbReference type="Proteomes" id="UP000249818">
    <property type="component" value="Chromosome BARAN1"/>
</dbReference>
<reference evidence="3" key="1">
    <citation type="submission" date="2018-05" db="EMBL/GenBank/DDBJ databases">
        <authorList>
            <person name="Hao L."/>
        </authorList>
    </citation>
    <scope>NUCLEOTIDE SEQUENCE [LARGE SCALE GENOMIC DNA]</scope>
</reference>